<dbReference type="PANTHER" id="PTHR43784:SF2">
    <property type="entry name" value="GDSL-LIKE LIPASE_ACYLHYDROLASE, PUTATIVE (AFU_ORTHOLOGUE AFUA_2G00820)-RELATED"/>
    <property type="match status" value="1"/>
</dbReference>
<keyword evidence="4" id="KW-1185">Reference proteome</keyword>
<dbReference type="InterPro" id="IPR036514">
    <property type="entry name" value="SGNH_hydro_sf"/>
</dbReference>
<proteinExistence type="predicted"/>
<dbReference type="Gene3D" id="3.40.50.1110">
    <property type="entry name" value="SGNH hydrolase"/>
    <property type="match status" value="1"/>
</dbReference>
<dbReference type="RefSeq" id="WP_407288420.1">
    <property type="nucleotide sequence ID" value="NZ_CP147982.1"/>
</dbReference>
<dbReference type="InterPro" id="IPR013830">
    <property type="entry name" value="SGNH_hydro"/>
</dbReference>
<name>A0ABZ2QYI5_9ACTN</name>
<organism evidence="3 4">
    <name type="scientific">Streptomyces sirii</name>
    <dbReference type="NCBI Taxonomy" id="3127701"/>
    <lineage>
        <taxon>Bacteria</taxon>
        <taxon>Bacillati</taxon>
        <taxon>Actinomycetota</taxon>
        <taxon>Actinomycetes</taxon>
        <taxon>Kitasatosporales</taxon>
        <taxon>Streptomycetaceae</taxon>
        <taxon>Streptomyces</taxon>
    </lineage>
</organism>
<evidence type="ECO:0000313" key="4">
    <source>
        <dbReference type="Proteomes" id="UP001626628"/>
    </source>
</evidence>
<reference evidence="3 4" key="1">
    <citation type="submission" date="2024-03" db="EMBL/GenBank/DDBJ databases">
        <title>The complete genome of Streptomyces sirii sp.nov.</title>
        <authorList>
            <person name="Zakalyukina Y.V."/>
            <person name="Belik A.R."/>
            <person name="Biryukov M.V."/>
            <person name="Baturina O.A."/>
            <person name="Kabilov M.R."/>
        </authorList>
    </citation>
    <scope>NUCLEOTIDE SEQUENCE [LARGE SCALE GENOMIC DNA]</scope>
    <source>
        <strain evidence="3 4">BP-8</strain>
    </source>
</reference>
<accession>A0ABZ2QYI5</accession>
<feature type="chain" id="PRO_5045899447" evidence="1">
    <location>
        <begin position="31"/>
        <end position="608"/>
    </location>
</feature>
<dbReference type="InterPro" id="IPR053140">
    <property type="entry name" value="GDSL_Rv0518-like"/>
</dbReference>
<keyword evidence="3" id="KW-0378">Hydrolase</keyword>
<gene>
    <name evidence="3" type="ORF">WAB15_32480</name>
</gene>
<dbReference type="GO" id="GO:0016787">
    <property type="term" value="F:hydrolase activity"/>
    <property type="evidence" value="ECO:0007669"/>
    <property type="project" value="UniProtKB-KW"/>
</dbReference>
<dbReference type="EMBL" id="CP147982">
    <property type="protein sequence ID" value="WXK80349.1"/>
    <property type="molecule type" value="Genomic_DNA"/>
</dbReference>
<dbReference type="Proteomes" id="UP001626628">
    <property type="component" value="Chromosome"/>
</dbReference>
<dbReference type="SUPFAM" id="SSF52266">
    <property type="entry name" value="SGNH hydrolase"/>
    <property type="match status" value="1"/>
</dbReference>
<dbReference type="CDD" id="cd01830">
    <property type="entry name" value="XynE_like"/>
    <property type="match status" value="1"/>
</dbReference>
<evidence type="ECO:0000313" key="3">
    <source>
        <dbReference type="EMBL" id="WXK80349.1"/>
    </source>
</evidence>
<feature type="domain" description="SGNH hydrolase-type esterase" evidence="2">
    <location>
        <begin position="397"/>
        <end position="591"/>
    </location>
</feature>
<dbReference type="Pfam" id="PF13472">
    <property type="entry name" value="Lipase_GDSL_2"/>
    <property type="match status" value="1"/>
</dbReference>
<protein>
    <submittedName>
        <fullName evidence="3">SGNH/GDSL hydrolase family protein</fullName>
    </submittedName>
</protein>
<evidence type="ECO:0000256" key="1">
    <source>
        <dbReference type="SAM" id="SignalP"/>
    </source>
</evidence>
<sequence length="608" mass="62747">MRLRRWGTTLILLLTSTALPATLSAGPAMAAAPGPAHHPPRPLPLARLFDNTAVGDNSAPGAADFDGAGRSLSAQDLAAAGWTPGRALTIDATRLTWPRTAAGTPDNLRADGQSVAVRGRGEALTFLVAGTGGAASGTGTVRYRDGSRGSYELTAPDWLSGPLSTKAVALPHVNGADDGPVGPARLYAVSVPLRAEREVASVVLPKAPETGARLHVFAVSVRDGGRGRTGSWAASTAGYRAVGPWTDRTLRLVVHSGAGGPRARIRIANTFAAAPVGIGAASIAVRGAGATADGEPVPLTFGRGRTGTRIPAGAEAVSDPAPFTVPAGTDLLVSIHLPGTVTAAPVHQEAAQLSYLSADGSGDRTGDAEGGGYPETMTFWPFLTGVDVDGGPGSIVALGDSITDGVKSTGGANRRWPDVLARRFQAQSALPRYGVLNHGISANRIVTDRYQGDGVSTDTGGVSAQHRLERDVLAQPSVRTVVVFEGVNDVRWGTPAEEVVAGLRALARRAHERGLRVVVATIAPCEGYRGCTPEMEARRQAVNAFVRGNAGTVFDAALDFDAVLRDPQRPQRMLPAYDSGDHLHPGDAGLQALGDAVDLRALVPGRRG</sequence>
<feature type="signal peptide" evidence="1">
    <location>
        <begin position="1"/>
        <end position="30"/>
    </location>
</feature>
<keyword evidence="1" id="KW-0732">Signal</keyword>
<dbReference type="PANTHER" id="PTHR43784">
    <property type="entry name" value="GDSL-LIKE LIPASE/ACYLHYDROLASE, PUTATIVE (AFU_ORTHOLOGUE AFUA_2G00820)-RELATED"/>
    <property type="match status" value="1"/>
</dbReference>
<evidence type="ECO:0000259" key="2">
    <source>
        <dbReference type="Pfam" id="PF13472"/>
    </source>
</evidence>